<comment type="caution">
    <text evidence="2">The sequence shown here is derived from an EMBL/GenBank/DDBJ whole genome shotgun (WGS) entry which is preliminary data.</text>
</comment>
<evidence type="ECO:0000313" key="3">
    <source>
        <dbReference type="Proteomes" id="UP000322077"/>
    </source>
</evidence>
<accession>A0A5D9C953</accession>
<name>A0A5D9C953_9SPHN</name>
<gene>
    <name evidence="2" type="ORF">FYJ91_08910</name>
</gene>
<dbReference type="InterPro" id="IPR010239">
    <property type="entry name" value="CHP02001"/>
</dbReference>
<dbReference type="AlphaFoldDB" id="A0A5D9C953"/>
<proteinExistence type="predicted"/>
<evidence type="ECO:0000256" key="1">
    <source>
        <dbReference type="SAM" id="MobiDB-lite"/>
    </source>
</evidence>
<keyword evidence="3" id="KW-1185">Reference proteome</keyword>
<dbReference type="EMBL" id="VTOU01000002">
    <property type="protein sequence ID" value="TZG27682.1"/>
    <property type="molecule type" value="Genomic_DNA"/>
</dbReference>
<protein>
    <submittedName>
        <fullName evidence="2">Uncharacterized protein</fullName>
    </submittedName>
</protein>
<dbReference type="Pfam" id="PF09694">
    <property type="entry name" value="Gcw_chp"/>
    <property type="match status" value="1"/>
</dbReference>
<reference evidence="2 3" key="1">
    <citation type="submission" date="2019-08" db="EMBL/GenBank/DDBJ databases">
        <authorList>
            <person name="Wang G."/>
            <person name="Xu Z."/>
        </authorList>
    </citation>
    <scope>NUCLEOTIDE SEQUENCE [LARGE SCALE GENOMIC DNA]</scope>
    <source>
        <strain evidence="2 3">ZX</strain>
    </source>
</reference>
<feature type="region of interest" description="Disordered" evidence="1">
    <location>
        <begin position="1"/>
        <end position="72"/>
    </location>
</feature>
<sequence>MPLGSQCRGRAARGRPREDGRQRQAHHRPASGQLQDGRQACRDRSRRALRRDPWPCPPGRRGRSSRADRRYRGRARPGDELILLRRAFPFFALAAFAAPAAASGISGGVEVASDYRVRGLSWSDGRPAVTANARVSLTDAIDLGVTAASLRGSARHGGADALIRPSLRYFRNAGAVQFGGGVTGYLFPGHSGLRYVEGQALVGTLIGPAQFWLSADYAPRQDAIGGDNLRIAAQADVAVPMTPFTVSGSIGRSSGSVRDAVYARRLRPEGSYWDWRLGVDHVTGPLRLGIAYTGTDIGKTPPGRFVDRDTGHRVTVSAGLSF</sequence>
<dbReference type="Proteomes" id="UP000322077">
    <property type="component" value="Unassembled WGS sequence"/>
</dbReference>
<evidence type="ECO:0000313" key="2">
    <source>
        <dbReference type="EMBL" id="TZG27682.1"/>
    </source>
</evidence>
<organism evidence="2 3">
    <name type="scientific">Sphingomonas montanisoli</name>
    <dbReference type="NCBI Taxonomy" id="2606412"/>
    <lineage>
        <taxon>Bacteria</taxon>
        <taxon>Pseudomonadati</taxon>
        <taxon>Pseudomonadota</taxon>
        <taxon>Alphaproteobacteria</taxon>
        <taxon>Sphingomonadales</taxon>
        <taxon>Sphingomonadaceae</taxon>
        <taxon>Sphingomonas</taxon>
    </lineage>
</organism>